<evidence type="ECO:0000313" key="3">
    <source>
        <dbReference type="Proteomes" id="UP000265515"/>
    </source>
</evidence>
<keyword evidence="3" id="KW-1185">Reference proteome</keyword>
<sequence>MAVVVSLLLSITMGDVAAAGRMPFPRQLLAPTPPSVTIASVRVLGAQCPSSAPSVSISGNDRIEIQFGSNYGVTVPTSATERQKSCNVIVDLTYPTDWSYVATGWSFHGWVELAPRLVAQQSAKYYHQGGVPACERTSRFAGGWRGLSGRPYTLSHTCPVGAPSSPCGAVRALNVITTLAIDNARNTNGQGSIKSTGGNGDSSFFICQLSWTKC</sequence>
<proteinExistence type="predicted"/>
<keyword evidence="1" id="KW-0732">Signal</keyword>
<evidence type="ECO:0000256" key="1">
    <source>
        <dbReference type="SAM" id="SignalP"/>
    </source>
</evidence>
<evidence type="ECO:0000313" key="2">
    <source>
        <dbReference type="EMBL" id="GBG72148.1"/>
    </source>
</evidence>
<dbReference type="Proteomes" id="UP000265515">
    <property type="component" value="Unassembled WGS sequence"/>
</dbReference>
<dbReference type="AlphaFoldDB" id="A0A388KQ70"/>
<feature type="signal peptide" evidence="1">
    <location>
        <begin position="1"/>
        <end position="18"/>
    </location>
</feature>
<dbReference type="PANTHER" id="PTHR38847:SF1">
    <property type="entry name" value="PSEUDOURIDINE SYNTHASE RSUA_RLUA-LIKE DOMAIN-CONTAINING PROTEIN"/>
    <property type="match status" value="1"/>
</dbReference>
<gene>
    <name evidence="2" type="ORF">CBR_g11081</name>
</gene>
<name>A0A388KQ70_CHABU</name>
<dbReference type="EMBL" id="BFEA01000159">
    <property type="protein sequence ID" value="GBG72148.1"/>
    <property type="molecule type" value="Genomic_DNA"/>
</dbReference>
<dbReference type="PANTHER" id="PTHR38847">
    <property type="match status" value="1"/>
</dbReference>
<protein>
    <recommendedName>
        <fullName evidence="4">DUF4360 domain-containing protein</fullName>
    </recommendedName>
</protein>
<evidence type="ECO:0008006" key="4">
    <source>
        <dbReference type="Google" id="ProtNLM"/>
    </source>
</evidence>
<reference evidence="2 3" key="1">
    <citation type="journal article" date="2018" name="Cell">
        <title>The Chara Genome: Secondary Complexity and Implications for Plant Terrestrialization.</title>
        <authorList>
            <person name="Nishiyama T."/>
            <person name="Sakayama H."/>
            <person name="Vries J.D."/>
            <person name="Buschmann H."/>
            <person name="Saint-Marcoux D."/>
            <person name="Ullrich K.K."/>
            <person name="Haas F.B."/>
            <person name="Vanderstraeten L."/>
            <person name="Becker D."/>
            <person name="Lang D."/>
            <person name="Vosolsobe S."/>
            <person name="Rombauts S."/>
            <person name="Wilhelmsson P.K.I."/>
            <person name="Janitza P."/>
            <person name="Kern R."/>
            <person name="Heyl A."/>
            <person name="Rumpler F."/>
            <person name="Villalobos L.I.A.C."/>
            <person name="Clay J.M."/>
            <person name="Skokan R."/>
            <person name="Toyoda A."/>
            <person name="Suzuki Y."/>
            <person name="Kagoshima H."/>
            <person name="Schijlen E."/>
            <person name="Tajeshwar N."/>
            <person name="Catarino B."/>
            <person name="Hetherington A.J."/>
            <person name="Saltykova A."/>
            <person name="Bonnot C."/>
            <person name="Breuninger H."/>
            <person name="Symeonidi A."/>
            <person name="Radhakrishnan G.V."/>
            <person name="Van Nieuwerburgh F."/>
            <person name="Deforce D."/>
            <person name="Chang C."/>
            <person name="Karol K.G."/>
            <person name="Hedrich R."/>
            <person name="Ulvskov P."/>
            <person name="Glockner G."/>
            <person name="Delwiche C.F."/>
            <person name="Petrasek J."/>
            <person name="Van de Peer Y."/>
            <person name="Friml J."/>
            <person name="Beilby M."/>
            <person name="Dolan L."/>
            <person name="Kohara Y."/>
            <person name="Sugano S."/>
            <person name="Fujiyama A."/>
            <person name="Delaux P.-M."/>
            <person name="Quint M."/>
            <person name="TheiBen G."/>
            <person name="Hagemann M."/>
            <person name="Harholt J."/>
            <person name="Dunand C."/>
            <person name="Zachgo S."/>
            <person name="Langdale J."/>
            <person name="Maumus F."/>
            <person name="Straeten D.V.D."/>
            <person name="Gould S.B."/>
            <person name="Rensing S.A."/>
        </authorList>
    </citation>
    <scope>NUCLEOTIDE SEQUENCE [LARGE SCALE GENOMIC DNA]</scope>
    <source>
        <strain evidence="2 3">S276</strain>
    </source>
</reference>
<dbReference type="OrthoDB" id="152248at2759"/>
<feature type="chain" id="PRO_5017285163" description="DUF4360 domain-containing protein" evidence="1">
    <location>
        <begin position="19"/>
        <end position="214"/>
    </location>
</feature>
<comment type="caution">
    <text evidence="2">The sequence shown here is derived from an EMBL/GenBank/DDBJ whole genome shotgun (WGS) entry which is preliminary data.</text>
</comment>
<accession>A0A388KQ70</accession>
<dbReference type="STRING" id="69332.A0A388KQ70"/>
<dbReference type="Pfam" id="PF14273">
    <property type="entry name" value="DUF4360"/>
    <property type="match status" value="1"/>
</dbReference>
<dbReference type="Gramene" id="GBG72148">
    <property type="protein sequence ID" value="GBG72148"/>
    <property type="gene ID" value="CBR_g11081"/>
</dbReference>
<organism evidence="2 3">
    <name type="scientific">Chara braunii</name>
    <name type="common">Braun's stonewort</name>
    <dbReference type="NCBI Taxonomy" id="69332"/>
    <lineage>
        <taxon>Eukaryota</taxon>
        <taxon>Viridiplantae</taxon>
        <taxon>Streptophyta</taxon>
        <taxon>Charophyceae</taxon>
        <taxon>Charales</taxon>
        <taxon>Characeae</taxon>
        <taxon>Chara</taxon>
    </lineage>
</organism>
<dbReference type="InterPro" id="IPR025649">
    <property type="entry name" value="DUF4360"/>
</dbReference>